<dbReference type="EMBL" id="CP113797">
    <property type="protein sequence ID" value="WAL58657.1"/>
    <property type="molecule type" value="Genomic_DNA"/>
</dbReference>
<keyword evidence="5" id="KW-0472">Membrane</keyword>
<dbReference type="InterPro" id="IPR018313">
    <property type="entry name" value="SBP_3_CS"/>
</dbReference>
<accession>A0A9E8Z9B2</accession>
<dbReference type="SUPFAM" id="SSF53850">
    <property type="entry name" value="Periplasmic binding protein-like II"/>
    <property type="match status" value="1"/>
</dbReference>
<evidence type="ECO:0000256" key="5">
    <source>
        <dbReference type="SAM" id="Phobius"/>
    </source>
</evidence>
<feature type="domain" description="Solute-binding protein family 3/N-terminal" evidence="6">
    <location>
        <begin position="51"/>
        <end position="273"/>
    </location>
</feature>
<reference evidence="7" key="1">
    <citation type="submission" date="2022-12" db="EMBL/GenBank/DDBJ databases">
        <title>Polyphasic identification of a Novel Hot-Spring Cyanobacterium Ocullathermofonsia sinensis gen nov. sp. nov. and Genomic Insights on its Adaptations to the Thermal Habitat.</title>
        <authorList>
            <person name="Daroch M."/>
            <person name="Tang J."/>
            <person name="Jiang Y."/>
        </authorList>
    </citation>
    <scope>NUCLEOTIDE SEQUENCE</scope>
    <source>
        <strain evidence="7">PKUAC-SCTA174</strain>
    </source>
</reference>
<keyword evidence="2" id="KW-0813">Transport</keyword>
<dbReference type="RefSeq" id="WP_268608083.1">
    <property type="nucleotide sequence ID" value="NZ_CP113797.1"/>
</dbReference>
<organism evidence="7 8">
    <name type="scientific">Thermocoleostomius sinensis A174</name>
    <dbReference type="NCBI Taxonomy" id="2016057"/>
    <lineage>
        <taxon>Bacteria</taxon>
        <taxon>Bacillati</taxon>
        <taxon>Cyanobacteriota</taxon>
        <taxon>Cyanophyceae</taxon>
        <taxon>Oculatellales</taxon>
        <taxon>Oculatellaceae</taxon>
        <taxon>Thermocoleostomius</taxon>
    </lineage>
</organism>
<dbReference type="GO" id="GO:0030288">
    <property type="term" value="C:outer membrane-bounded periplasmic space"/>
    <property type="evidence" value="ECO:0007669"/>
    <property type="project" value="TreeGrafter"/>
</dbReference>
<proteinExistence type="inferred from homology"/>
<evidence type="ECO:0000256" key="3">
    <source>
        <dbReference type="ARBA" id="ARBA00022729"/>
    </source>
</evidence>
<evidence type="ECO:0000256" key="4">
    <source>
        <dbReference type="RuleBase" id="RU003744"/>
    </source>
</evidence>
<dbReference type="PROSITE" id="PS01039">
    <property type="entry name" value="SBP_BACTERIAL_3"/>
    <property type="match status" value="1"/>
</dbReference>
<evidence type="ECO:0000256" key="1">
    <source>
        <dbReference type="ARBA" id="ARBA00010333"/>
    </source>
</evidence>
<evidence type="ECO:0000313" key="8">
    <source>
        <dbReference type="Proteomes" id="UP001163152"/>
    </source>
</evidence>
<dbReference type="Gene3D" id="3.40.190.10">
    <property type="entry name" value="Periplasmic binding protein-like II"/>
    <property type="match status" value="2"/>
</dbReference>
<keyword evidence="5" id="KW-1133">Transmembrane helix</keyword>
<gene>
    <name evidence="7" type="ORF">OXH18_15900</name>
</gene>
<dbReference type="KEGG" id="tsin:OXH18_15900"/>
<evidence type="ECO:0000256" key="2">
    <source>
        <dbReference type="ARBA" id="ARBA00022448"/>
    </source>
</evidence>
<sequence>MLDRHLLRKQPNVLVNLSLTLAVLLMLNGMLNGLILRSEAAELQDIRQRGYLVVGVKDNWRPLGFRGQDGELQGLEIDLARWLADRLLGNANAVALQPLTNQERLSALLNDEVDVVIAAMALTASRSRLVDFSTPYYFDGTTLITRHVALRSLTDLRQQPIAVLTGSSAIAVVRSYLPSARLVGVASYEQAKEMLDTHQVAAFAGDASVLAGWAQEYPDYYLLPQMLSTEALAVAMPRGRQYTDLRQQVNQAIQQWQLSGTLEQQILNWGLPEAGVPRVNLQTIPAPSEP</sequence>
<dbReference type="PANTHER" id="PTHR30085:SF6">
    <property type="entry name" value="ABC TRANSPORTER GLUTAMINE-BINDING PROTEIN GLNH"/>
    <property type="match status" value="1"/>
</dbReference>
<dbReference type="SMART" id="SM00062">
    <property type="entry name" value="PBPb"/>
    <property type="match status" value="1"/>
</dbReference>
<evidence type="ECO:0000313" key="7">
    <source>
        <dbReference type="EMBL" id="WAL58657.1"/>
    </source>
</evidence>
<dbReference type="InterPro" id="IPR001638">
    <property type="entry name" value="Solute-binding_3/MltF_N"/>
</dbReference>
<dbReference type="Pfam" id="PF00497">
    <property type="entry name" value="SBP_bac_3"/>
    <property type="match status" value="1"/>
</dbReference>
<dbReference type="GO" id="GO:0006865">
    <property type="term" value="P:amino acid transport"/>
    <property type="evidence" value="ECO:0007669"/>
    <property type="project" value="TreeGrafter"/>
</dbReference>
<keyword evidence="3" id="KW-0732">Signal</keyword>
<name>A0A9E8Z9B2_9CYAN</name>
<keyword evidence="5" id="KW-0812">Transmembrane</keyword>
<dbReference type="GO" id="GO:0005576">
    <property type="term" value="C:extracellular region"/>
    <property type="evidence" value="ECO:0007669"/>
    <property type="project" value="TreeGrafter"/>
</dbReference>
<protein>
    <submittedName>
        <fullName evidence="7">Transporter substrate-binding domain-containing protein</fullName>
    </submittedName>
</protein>
<keyword evidence="8" id="KW-1185">Reference proteome</keyword>
<feature type="transmembrane region" description="Helical" evidence="5">
    <location>
        <begin position="12"/>
        <end position="31"/>
    </location>
</feature>
<dbReference type="AlphaFoldDB" id="A0A9E8Z9B2"/>
<evidence type="ECO:0000259" key="6">
    <source>
        <dbReference type="SMART" id="SM00062"/>
    </source>
</evidence>
<dbReference type="Proteomes" id="UP001163152">
    <property type="component" value="Chromosome"/>
</dbReference>
<comment type="similarity">
    <text evidence="1 4">Belongs to the bacterial solute-binding protein 3 family.</text>
</comment>
<dbReference type="InterPro" id="IPR051455">
    <property type="entry name" value="Bact_solute-bind_prot3"/>
</dbReference>
<dbReference type="PANTHER" id="PTHR30085">
    <property type="entry name" value="AMINO ACID ABC TRANSPORTER PERMEASE"/>
    <property type="match status" value="1"/>
</dbReference>